<dbReference type="Pfam" id="PF00080">
    <property type="entry name" value="Sod_Cu"/>
    <property type="match status" value="1"/>
</dbReference>
<dbReference type="STRING" id="246404.A0A507FIZ7"/>
<evidence type="ECO:0000313" key="3">
    <source>
        <dbReference type="EMBL" id="TPX75615.1"/>
    </source>
</evidence>
<dbReference type="Proteomes" id="UP000320333">
    <property type="component" value="Unassembled WGS sequence"/>
</dbReference>
<feature type="compositionally biased region" description="Pro residues" evidence="1">
    <location>
        <begin position="300"/>
        <end position="311"/>
    </location>
</feature>
<dbReference type="PANTHER" id="PTHR10003">
    <property type="entry name" value="SUPEROXIDE DISMUTASE CU-ZN -RELATED"/>
    <property type="match status" value="1"/>
</dbReference>
<dbReference type="Gene3D" id="2.60.40.200">
    <property type="entry name" value="Superoxide dismutase, copper/zinc binding domain"/>
    <property type="match status" value="1"/>
</dbReference>
<protein>
    <recommendedName>
        <fullName evidence="2">Superoxide dismutase copper/zinc binding domain-containing protein</fullName>
    </recommendedName>
</protein>
<evidence type="ECO:0000259" key="2">
    <source>
        <dbReference type="Pfam" id="PF00080"/>
    </source>
</evidence>
<feature type="domain" description="Superoxide dismutase copper/zinc binding" evidence="2">
    <location>
        <begin position="25"/>
        <end position="165"/>
    </location>
</feature>
<dbReference type="GO" id="GO:0034599">
    <property type="term" value="P:cellular response to oxidative stress"/>
    <property type="evidence" value="ECO:0007669"/>
    <property type="project" value="UniProtKB-ARBA"/>
</dbReference>
<name>A0A507FIZ7_9FUNG</name>
<dbReference type="OrthoDB" id="2015551at2759"/>
<comment type="caution">
    <text evidence="3">The sequence shown here is derived from an EMBL/GenBank/DDBJ whole genome shotgun (WGS) entry which is preliminary data.</text>
</comment>
<keyword evidence="4" id="KW-1185">Reference proteome</keyword>
<dbReference type="GO" id="GO:0005507">
    <property type="term" value="F:copper ion binding"/>
    <property type="evidence" value="ECO:0007669"/>
    <property type="project" value="InterPro"/>
</dbReference>
<gene>
    <name evidence="3" type="ORF">CcCBS67573_g03106</name>
</gene>
<dbReference type="GO" id="GO:0006801">
    <property type="term" value="P:superoxide metabolic process"/>
    <property type="evidence" value="ECO:0007669"/>
    <property type="project" value="InterPro"/>
</dbReference>
<dbReference type="SUPFAM" id="SSF49329">
    <property type="entry name" value="Cu,Zn superoxide dismutase-like"/>
    <property type="match status" value="1"/>
</dbReference>
<accession>A0A507FIZ7</accession>
<reference evidence="3 4" key="1">
    <citation type="journal article" date="2019" name="Sci. Rep.">
        <title>Comparative genomics of chytrid fungi reveal insights into the obligate biotrophic and pathogenic lifestyle of Synchytrium endobioticum.</title>
        <authorList>
            <person name="van de Vossenberg B.T.L.H."/>
            <person name="Warris S."/>
            <person name="Nguyen H.D.T."/>
            <person name="van Gent-Pelzer M.P.E."/>
            <person name="Joly D.L."/>
            <person name="van de Geest H.C."/>
            <person name="Bonants P.J.M."/>
            <person name="Smith D.S."/>
            <person name="Levesque C.A."/>
            <person name="van der Lee T.A.J."/>
        </authorList>
    </citation>
    <scope>NUCLEOTIDE SEQUENCE [LARGE SCALE GENOMIC DNA]</scope>
    <source>
        <strain evidence="3 4">CBS 675.73</strain>
    </source>
</reference>
<evidence type="ECO:0000256" key="1">
    <source>
        <dbReference type="SAM" id="MobiDB-lite"/>
    </source>
</evidence>
<evidence type="ECO:0000313" key="4">
    <source>
        <dbReference type="Proteomes" id="UP000320333"/>
    </source>
</evidence>
<feature type="compositionally biased region" description="Low complexity" evidence="1">
    <location>
        <begin position="312"/>
        <end position="333"/>
    </location>
</feature>
<dbReference type="AlphaFoldDB" id="A0A507FIZ7"/>
<dbReference type="EMBL" id="QEAP01000074">
    <property type="protein sequence ID" value="TPX75615.1"/>
    <property type="molecule type" value="Genomic_DNA"/>
</dbReference>
<dbReference type="InterPro" id="IPR018152">
    <property type="entry name" value="SOD_Cu/Zn_BS"/>
</dbReference>
<sequence>MASSEPTTSITAFARLVPTVDQTISGNLVFVQKDGSVTISLELTGAAPNSTHGFHLHGFGDTSDNKGANMFGHFNPTGVPHGCPEAGQNSPIQLKTGFHLGDLGSITADESGSVKQSWISTELSLDDASAKGFVLGRGVIVHSAVDDCTTQPTGNSGARLAQGVITTGEGNAFTVKNVATSSKDNAIAVFDGKVVSGTVIAKKAAASDDFAFLYNLTGLPESTDFVVGVNGYTGGKECKDQLFNIKSDAKGAAAGSSSASGFAPGLASILGQTLLIEKADCKPFATSPIGARNATLDAAPAPPATASPVPPSSGGSATTSATGTEATTAGKSTKSYAQDPRTLLSETPRQASVGASLMLVIGAALLLL</sequence>
<proteinExistence type="predicted"/>
<dbReference type="PROSITE" id="PS00087">
    <property type="entry name" value="SOD_CU_ZN_1"/>
    <property type="match status" value="1"/>
</dbReference>
<feature type="region of interest" description="Disordered" evidence="1">
    <location>
        <begin position="295"/>
        <end position="341"/>
    </location>
</feature>
<dbReference type="InterPro" id="IPR036423">
    <property type="entry name" value="SOD-like_Cu/Zn_dom_sf"/>
</dbReference>
<dbReference type="InterPro" id="IPR001424">
    <property type="entry name" value="SOD_Cu_Zn_dom"/>
</dbReference>
<organism evidence="3 4">
    <name type="scientific">Chytriomyces confervae</name>
    <dbReference type="NCBI Taxonomy" id="246404"/>
    <lineage>
        <taxon>Eukaryota</taxon>
        <taxon>Fungi</taxon>
        <taxon>Fungi incertae sedis</taxon>
        <taxon>Chytridiomycota</taxon>
        <taxon>Chytridiomycota incertae sedis</taxon>
        <taxon>Chytridiomycetes</taxon>
        <taxon>Chytridiales</taxon>
        <taxon>Chytriomycetaceae</taxon>
        <taxon>Chytriomyces</taxon>
    </lineage>
</organism>
<dbReference type="InterPro" id="IPR024134">
    <property type="entry name" value="SOD_Cu/Zn_/chaperone"/>
</dbReference>